<dbReference type="Proteomes" id="UP000281343">
    <property type="component" value="Unassembled WGS sequence"/>
</dbReference>
<dbReference type="GO" id="GO:0030151">
    <property type="term" value="F:molybdenum ion binding"/>
    <property type="evidence" value="ECO:0007669"/>
    <property type="project" value="InterPro"/>
</dbReference>
<name>A0A3L9Y4Z7_9RHOB</name>
<accession>A0A3L9Y4Z7</accession>
<gene>
    <name evidence="2" type="ORF">D9R08_00365</name>
</gene>
<dbReference type="PROSITE" id="PS51340">
    <property type="entry name" value="MOSC"/>
    <property type="match status" value="1"/>
</dbReference>
<dbReference type="EMBL" id="RCNT01000001">
    <property type="protein sequence ID" value="RMA43442.1"/>
    <property type="molecule type" value="Genomic_DNA"/>
</dbReference>
<dbReference type="InterPro" id="IPR005302">
    <property type="entry name" value="MoCF_Sase_C"/>
</dbReference>
<dbReference type="GO" id="GO:0003824">
    <property type="term" value="F:catalytic activity"/>
    <property type="evidence" value="ECO:0007669"/>
    <property type="project" value="InterPro"/>
</dbReference>
<dbReference type="Gene3D" id="2.40.33.20">
    <property type="entry name" value="PK beta-barrel domain-like"/>
    <property type="match status" value="1"/>
</dbReference>
<dbReference type="PANTHER" id="PTHR36930">
    <property type="entry name" value="METAL-SULFUR CLUSTER BIOSYNTHESIS PROTEINS YUAD-RELATED"/>
    <property type="match status" value="1"/>
</dbReference>
<comment type="caution">
    <text evidence="2">The sequence shown here is derived from an EMBL/GenBank/DDBJ whole genome shotgun (WGS) entry which is preliminary data.</text>
</comment>
<protein>
    <submittedName>
        <fullName evidence="2">Sulfurase</fullName>
    </submittedName>
</protein>
<dbReference type="InterPro" id="IPR011037">
    <property type="entry name" value="Pyrv_Knase-like_insert_dom_sf"/>
</dbReference>
<feature type="domain" description="MOSC" evidence="1">
    <location>
        <begin position="23"/>
        <end position="156"/>
    </location>
</feature>
<evidence type="ECO:0000259" key="1">
    <source>
        <dbReference type="PROSITE" id="PS51340"/>
    </source>
</evidence>
<keyword evidence="3" id="KW-1185">Reference proteome</keyword>
<dbReference type="OrthoDB" id="1550913at2"/>
<dbReference type="AlphaFoldDB" id="A0A3L9Y4Z7"/>
<dbReference type="PANTHER" id="PTHR36930:SF1">
    <property type="entry name" value="MOSC DOMAIN-CONTAINING PROTEIN"/>
    <property type="match status" value="1"/>
</dbReference>
<dbReference type="GO" id="GO:0030170">
    <property type="term" value="F:pyridoxal phosphate binding"/>
    <property type="evidence" value="ECO:0007669"/>
    <property type="project" value="InterPro"/>
</dbReference>
<proteinExistence type="predicted"/>
<evidence type="ECO:0000313" key="2">
    <source>
        <dbReference type="EMBL" id="RMA43442.1"/>
    </source>
</evidence>
<sequence>METLSTLTARHARDGRLDWIGLRPARRAGMISVQRVGISETGLDGDHRTKPGKRAVTLVQAEHLPVIAAFAGLEAVTPQMLRRNLMISRINLAALRGRILTLGAARLRITGPCAPCSRMEEALGPGGYTAMRGHGGWTAEVVTPGTVQIGNAVSLVRP</sequence>
<dbReference type="SUPFAM" id="SSF50800">
    <property type="entry name" value="PK beta-barrel domain-like"/>
    <property type="match status" value="1"/>
</dbReference>
<dbReference type="InterPro" id="IPR052716">
    <property type="entry name" value="MOSC_domain"/>
</dbReference>
<dbReference type="RefSeq" id="WP_121896035.1">
    <property type="nucleotide sequence ID" value="NZ_RCNT01000001.1"/>
</dbReference>
<dbReference type="Pfam" id="PF03473">
    <property type="entry name" value="MOSC"/>
    <property type="match status" value="1"/>
</dbReference>
<evidence type="ECO:0000313" key="3">
    <source>
        <dbReference type="Proteomes" id="UP000281343"/>
    </source>
</evidence>
<organism evidence="2 3">
    <name type="scientific">Rhodophyticola porphyridii</name>
    <dbReference type="NCBI Taxonomy" id="1852017"/>
    <lineage>
        <taxon>Bacteria</taxon>
        <taxon>Pseudomonadati</taxon>
        <taxon>Pseudomonadota</taxon>
        <taxon>Alphaproteobacteria</taxon>
        <taxon>Rhodobacterales</taxon>
        <taxon>Roseobacteraceae</taxon>
        <taxon>Rhodophyticola</taxon>
    </lineage>
</organism>
<reference evidence="2 3" key="1">
    <citation type="submission" date="2018-10" db="EMBL/GenBank/DDBJ databases">
        <authorList>
            <person name="Jung H.S."/>
            <person name="Jeon C.O."/>
        </authorList>
    </citation>
    <scope>NUCLEOTIDE SEQUENCE [LARGE SCALE GENOMIC DNA]</scope>
    <source>
        <strain evidence="2 3">MA-7-27</strain>
    </source>
</reference>